<accession>A0A1F6C2R5</accession>
<dbReference type="Proteomes" id="UP000178249">
    <property type="component" value="Unassembled WGS sequence"/>
</dbReference>
<comment type="caution">
    <text evidence="1">The sequence shown here is derived from an EMBL/GenBank/DDBJ whole genome shotgun (WGS) entry which is preliminary data.</text>
</comment>
<dbReference type="EMBL" id="MFKP01000039">
    <property type="protein sequence ID" value="OGG43484.1"/>
    <property type="molecule type" value="Genomic_DNA"/>
</dbReference>
<protein>
    <recommendedName>
        <fullName evidence="3">PABS domain-containing protein</fullName>
    </recommendedName>
</protein>
<reference evidence="1 2" key="1">
    <citation type="journal article" date="2016" name="Nat. Commun.">
        <title>Thousands of microbial genomes shed light on interconnected biogeochemical processes in an aquifer system.</title>
        <authorList>
            <person name="Anantharaman K."/>
            <person name="Brown C.T."/>
            <person name="Hug L.A."/>
            <person name="Sharon I."/>
            <person name="Castelle C.J."/>
            <person name="Probst A.J."/>
            <person name="Thomas B.C."/>
            <person name="Singh A."/>
            <person name="Wilkins M.J."/>
            <person name="Karaoz U."/>
            <person name="Brodie E.L."/>
            <person name="Williams K.H."/>
            <person name="Hubbard S.S."/>
            <person name="Banfield J.F."/>
        </authorList>
    </citation>
    <scope>NUCLEOTIDE SEQUENCE [LARGE SCALE GENOMIC DNA]</scope>
</reference>
<evidence type="ECO:0000313" key="2">
    <source>
        <dbReference type="Proteomes" id="UP000178249"/>
    </source>
</evidence>
<name>A0A1F6C2R5_9BACT</name>
<evidence type="ECO:0000313" key="1">
    <source>
        <dbReference type="EMBL" id="OGG43484.1"/>
    </source>
</evidence>
<dbReference type="AlphaFoldDB" id="A0A1F6C2R5"/>
<evidence type="ECO:0008006" key="3">
    <source>
        <dbReference type="Google" id="ProtNLM"/>
    </source>
</evidence>
<gene>
    <name evidence="1" type="ORF">A2841_02575</name>
</gene>
<dbReference type="SUPFAM" id="SSF53335">
    <property type="entry name" value="S-adenosyl-L-methionine-dependent methyltransferases"/>
    <property type="match status" value="1"/>
</dbReference>
<proteinExistence type="predicted"/>
<organism evidence="1 2">
    <name type="scientific">Candidatus Kaiserbacteria bacterium RIFCSPHIGHO2_01_FULL_48_10</name>
    <dbReference type="NCBI Taxonomy" id="1798476"/>
    <lineage>
        <taxon>Bacteria</taxon>
        <taxon>Candidatus Kaiseribacteriota</taxon>
    </lineage>
</organism>
<dbReference type="InterPro" id="IPR029063">
    <property type="entry name" value="SAM-dependent_MTases_sf"/>
</dbReference>
<dbReference type="Gene3D" id="3.40.50.150">
    <property type="entry name" value="Vaccinia Virus protein VP39"/>
    <property type="match status" value="1"/>
</dbReference>
<sequence length="203" mass="23069">MSWFFETKLRQSEKNGPIIATRFFGIWRVIVEGVEQTGPNAHRVWIDAFQHLKNLFPTKRIQRVVLLGLGGGGEIKTIYKAFPGVILTVLEYDSAMITLTKELKLYHPYPLPEIIVGDVKETLPQLSSSADLLIVDIFQGENPSPLLTDPTFIDSLSHALGIGGLLLINVFKRKEYLEYPKTHFALIAKWPFLWNHLALFQKP</sequence>